<evidence type="ECO:0000256" key="1">
    <source>
        <dbReference type="ARBA" id="ARBA00004613"/>
    </source>
</evidence>
<dbReference type="GO" id="GO:0005576">
    <property type="term" value="C:extracellular region"/>
    <property type="evidence" value="ECO:0007669"/>
    <property type="project" value="UniProtKB-SubCell"/>
</dbReference>
<dbReference type="EMBL" id="JACVVK020000415">
    <property type="protein sequence ID" value="KAK7475106.1"/>
    <property type="molecule type" value="Genomic_DNA"/>
</dbReference>
<dbReference type="Proteomes" id="UP001519460">
    <property type="component" value="Unassembled WGS sequence"/>
</dbReference>
<dbReference type="AlphaFoldDB" id="A0ABD0JJK6"/>
<dbReference type="PANTHER" id="PTHR20986:SF24">
    <property type="entry name" value="FMRFAMIDE-LIKE NEUROPEPTIDES 1"/>
    <property type="match status" value="1"/>
</dbReference>
<keyword evidence="4" id="KW-0527">Neuropeptide</keyword>
<feature type="region of interest" description="Disordered" evidence="5">
    <location>
        <begin position="1"/>
        <end position="26"/>
    </location>
</feature>
<gene>
    <name evidence="6" type="ORF">BaRGS_00033658</name>
</gene>
<organism evidence="6 7">
    <name type="scientific">Batillaria attramentaria</name>
    <dbReference type="NCBI Taxonomy" id="370345"/>
    <lineage>
        <taxon>Eukaryota</taxon>
        <taxon>Metazoa</taxon>
        <taxon>Spiralia</taxon>
        <taxon>Lophotrochozoa</taxon>
        <taxon>Mollusca</taxon>
        <taxon>Gastropoda</taxon>
        <taxon>Caenogastropoda</taxon>
        <taxon>Sorbeoconcha</taxon>
        <taxon>Cerithioidea</taxon>
        <taxon>Batillariidae</taxon>
        <taxon>Batillaria</taxon>
    </lineage>
</organism>
<keyword evidence="3" id="KW-0027">Amidation</keyword>
<evidence type="ECO:0000313" key="6">
    <source>
        <dbReference type="EMBL" id="KAK7475106.1"/>
    </source>
</evidence>
<feature type="region of interest" description="Disordered" evidence="5">
    <location>
        <begin position="211"/>
        <end position="242"/>
    </location>
</feature>
<name>A0ABD0JJK6_9CAEN</name>
<comment type="subcellular location">
    <subcellularLocation>
        <location evidence="1">Secreted</location>
    </subcellularLocation>
</comment>
<proteinExistence type="predicted"/>
<evidence type="ECO:0000313" key="7">
    <source>
        <dbReference type="Proteomes" id="UP001519460"/>
    </source>
</evidence>
<sequence length="306" mass="34901">SCEESSSDSSSQHEATNSADSPLREKRAVNMLRLGRGLQMLRLGKRGVPMLRLGRSSPMETQYSLEDLLEAIENGYYDEDSDYNLPPVEPFHPRFRRSADPSQETADVSAVGEVKEDDVQTVKRSLYSDEQGQFLDEYLDGEGDDESTLEKRPMGMLRLGKRPMGMLRLGKRPMGMLRLGKRPMSMLRLGKRPMSMLRLGKRPMNMLRLGKRDGEEDGPDGFVDMPEPVEEGADEEEFSEDKRPMSMLRLGKRPMSMLRLGKRPMSMLRLGKRPMNMLRLGKRPMSMLRLGKRPMSMLRLGKRDAE</sequence>
<keyword evidence="7" id="KW-1185">Reference proteome</keyword>
<dbReference type="InterPro" id="IPR051041">
    <property type="entry name" value="FMRFamide-related_np"/>
</dbReference>
<feature type="compositionally biased region" description="Acidic residues" evidence="5">
    <location>
        <begin position="227"/>
        <end position="239"/>
    </location>
</feature>
<evidence type="ECO:0000256" key="3">
    <source>
        <dbReference type="ARBA" id="ARBA00022815"/>
    </source>
</evidence>
<evidence type="ECO:0000256" key="4">
    <source>
        <dbReference type="ARBA" id="ARBA00023320"/>
    </source>
</evidence>
<reference evidence="6 7" key="1">
    <citation type="journal article" date="2023" name="Sci. Data">
        <title>Genome assembly of the Korean intertidal mud-creeper Batillaria attramentaria.</title>
        <authorList>
            <person name="Patra A.K."/>
            <person name="Ho P.T."/>
            <person name="Jun S."/>
            <person name="Lee S.J."/>
            <person name="Kim Y."/>
            <person name="Won Y.J."/>
        </authorList>
    </citation>
    <scope>NUCLEOTIDE SEQUENCE [LARGE SCALE GENOMIC DNA]</scope>
    <source>
        <strain evidence="6">Wonlab-2016</strain>
    </source>
</reference>
<keyword evidence="2" id="KW-0964">Secreted</keyword>
<evidence type="ECO:0000256" key="2">
    <source>
        <dbReference type="ARBA" id="ARBA00022525"/>
    </source>
</evidence>
<feature type="non-terminal residue" evidence="6">
    <location>
        <position position="1"/>
    </location>
</feature>
<accession>A0ABD0JJK6</accession>
<evidence type="ECO:0000256" key="5">
    <source>
        <dbReference type="SAM" id="MobiDB-lite"/>
    </source>
</evidence>
<protein>
    <submittedName>
        <fullName evidence="6">Uncharacterized protein</fullName>
    </submittedName>
</protein>
<dbReference type="PANTHER" id="PTHR20986">
    <property type="entry name" value="FMRFAMIDE-RELATED PEPTIDES"/>
    <property type="match status" value="1"/>
</dbReference>
<dbReference type="GO" id="GO:0007218">
    <property type="term" value="P:neuropeptide signaling pathway"/>
    <property type="evidence" value="ECO:0007669"/>
    <property type="project" value="UniProtKB-KW"/>
</dbReference>
<comment type="caution">
    <text evidence="6">The sequence shown here is derived from an EMBL/GenBank/DDBJ whole genome shotgun (WGS) entry which is preliminary data.</text>
</comment>